<comment type="caution">
    <text evidence="2">The sequence shown here is derived from an EMBL/GenBank/DDBJ whole genome shotgun (WGS) entry which is preliminary data.</text>
</comment>
<accession>A0ABD0YH81</accession>
<reference evidence="2 3" key="1">
    <citation type="submission" date="2024-07" db="EMBL/GenBank/DDBJ databases">
        <title>Chromosome-level genome assembly of the water stick insect Ranatra chinensis (Heteroptera: Nepidae).</title>
        <authorList>
            <person name="Liu X."/>
        </authorList>
    </citation>
    <scope>NUCLEOTIDE SEQUENCE [LARGE SCALE GENOMIC DNA]</scope>
    <source>
        <strain evidence="2">Cailab_2021Rc</strain>
        <tissue evidence="2">Muscle</tissue>
    </source>
</reference>
<gene>
    <name evidence="2" type="ORF">AAG570_011742</name>
</gene>
<name>A0ABD0YH81_9HEMI</name>
<proteinExistence type="predicted"/>
<feature type="compositionally biased region" description="Basic and acidic residues" evidence="1">
    <location>
        <begin position="7"/>
        <end position="22"/>
    </location>
</feature>
<evidence type="ECO:0000313" key="3">
    <source>
        <dbReference type="Proteomes" id="UP001558652"/>
    </source>
</evidence>
<dbReference type="EMBL" id="JBFDAA010000007">
    <property type="protein sequence ID" value="KAL1130494.1"/>
    <property type="molecule type" value="Genomic_DNA"/>
</dbReference>
<keyword evidence="3" id="KW-1185">Reference proteome</keyword>
<evidence type="ECO:0000256" key="1">
    <source>
        <dbReference type="SAM" id="MobiDB-lite"/>
    </source>
</evidence>
<organism evidence="2 3">
    <name type="scientific">Ranatra chinensis</name>
    <dbReference type="NCBI Taxonomy" id="642074"/>
    <lineage>
        <taxon>Eukaryota</taxon>
        <taxon>Metazoa</taxon>
        <taxon>Ecdysozoa</taxon>
        <taxon>Arthropoda</taxon>
        <taxon>Hexapoda</taxon>
        <taxon>Insecta</taxon>
        <taxon>Pterygota</taxon>
        <taxon>Neoptera</taxon>
        <taxon>Paraneoptera</taxon>
        <taxon>Hemiptera</taxon>
        <taxon>Heteroptera</taxon>
        <taxon>Panheteroptera</taxon>
        <taxon>Nepomorpha</taxon>
        <taxon>Nepidae</taxon>
        <taxon>Ranatrinae</taxon>
        <taxon>Ranatra</taxon>
    </lineage>
</organism>
<dbReference type="Proteomes" id="UP001558652">
    <property type="component" value="Unassembled WGS sequence"/>
</dbReference>
<evidence type="ECO:0000313" key="2">
    <source>
        <dbReference type="EMBL" id="KAL1130494.1"/>
    </source>
</evidence>
<feature type="region of interest" description="Disordered" evidence="1">
    <location>
        <begin position="1"/>
        <end position="25"/>
    </location>
</feature>
<sequence>MAISRNRFGEMKSEHERTHHDSTAGGVRALRLEREGSLVKIVAINLPRENTLLPLPPPEAEDFLLPYNTHYSSFKSLNPSSFIFKMSERMASWNPPESWKRITCIMMIRAGHQNKDIMTAAQCSLNTVKTMGHELETCNGDYEDVARRKIPSRRSDWVRTAEFHANLQEKVLKNPGIGIRALSREMNVAASTMKLCTQ</sequence>
<dbReference type="AlphaFoldDB" id="A0ABD0YH81"/>
<protein>
    <submittedName>
        <fullName evidence="2">Uncharacterized protein</fullName>
    </submittedName>
</protein>